<dbReference type="CDD" id="cd06127">
    <property type="entry name" value="DEDDh"/>
    <property type="match status" value="1"/>
</dbReference>
<dbReference type="Gene3D" id="3.30.420.10">
    <property type="entry name" value="Ribonuclease H-like superfamily/Ribonuclease H"/>
    <property type="match status" value="1"/>
</dbReference>
<evidence type="ECO:0000313" key="5">
    <source>
        <dbReference type="EMBL" id="MBC5677228.1"/>
    </source>
</evidence>
<dbReference type="RefSeq" id="WP_024727399.1">
    <property type="nucleotide sequence ID" value="NZ_JACOOS010000005.1"/>
</dbReference>
<keyword evidence="3 5" id="KW-0269">Exonuclease</keyword>
<dbReference type="InterPro" id="IPR012337">
    <property type="entry name" value="RNaseH-like_sf"/>
</dbReference>
<organism evidence="5 6">
    <name type="scientific">Anaerostipes hominis</name>
    <name type="common">ex Liu et al. 2021</name>
    <dbReference type="NCBI Taxonomy" id="2763018"/>
    <lineage>
        <taxon>Bacteria</taxon>
        <taxon>Bacillati</taxon>
        <taxon>Bacillota</taxon>
        <taxon>Clostridia</taxon>
        <taxon>Lachnospirales</taxon>
        <taxon>Lachnospiraceae</taxon>
        <taxon>Anaerostipes</taxon>
    </lineage>
</organism>
<dbReference type="Proteomes" id="UP000635828">
    <property type="component" value="Unassembled WGS sequence"/>
</dbReference>
<dbReference type="Pfam" id="PF00929">
    <property type="entry name" value="RNase_T"/>
    <property type="match status" value="1"/>
</dbReference>
<dbReference type="InterPro" id="IPR013520">
    <property type="entry name" value="Ribonucl_H"/>
</dbReference>
<keyword evidence="1" id="KW-0540">Nuclease</keyword>
<protein>
    <submittedName>
        <fullName evidence="5">3'-5' exonuclease</fullName>
    </submittedName>
</protein>
<sequence length="296" mass="34330">MWRNSEDRKKKLLQTLDANIGKYMIMFDTETTGLKKDDQIVELAGKKYRIEKDANSIYEFLETDTFHAYIKPPFAMDSGVIAIHGITNEFLEDKFTEEEISPQIEAFFGDADLLCAYNINFDIKMLMRLYERTGMPIPFVLSEEEKQLDVLIYARDLVSSKETKSHKQEDVCKAMGLEDGVKFHSAIDDIEACFRLFKIFVKQYQDMETLDYSKLPTPMIYQNGIAYWEKGKIKRIYVNTDKGGFYYDIIKKEWNVKDASDSMKNYNVPALIKAAFQAVCVSDEEAFVKAVRKDLN</sequence>
<comment type="caution">
    <text evidence="5">The sequence shown here is derived from an EMBL/GenBank/DDBJ whole genome shotgun (WGS) entry which is preliminary data.</text>
</comment>
<dbReference type="EMBL" id="JACOOS010000005">
    <property type="protein sequence ID" value="MBC5677228.1"/>
    <property type="molecule type" value="Genomic_DNA"/>
</dbReference>
<keyword evidence="2" id="KW-0378">Hydrolase</keyword>
<dbReference type="PANTHER" id="PTHR30231:SF4">
    <property type="entry name" value="PROTEIN NEN2"/>
    <property type="match status" value="1"/>
</dbReference>
<evidence type="ECO:0000313" key="6">
    <source>
        <dbReference type="Proteomes" id="UP000635828"/>
    </source>
</evidence>
<reference evidence="5 6" key="1">
    <citation type="submission" date="2020-08" db="EMBL/GenBank/DDBJ databases">
        <title>Genome public.</title>
        <authorList>
            <person name="Liu C."/>
            <person name="Sun Q."/>
        </authorList>
    </citation>
    <scope>NUCLEOTIDE SEQUENCE [LARGE SCALE GENOMIC DNA]</scope>
    <source>
        <strain evidence="5 6">NSJ-7</strain>
    </source>
</reference>
<feature type="domain" description="Exonuclease" evidence="4">
    <location>
        <begin position="23"/>
        <end position="206"/>
    </location>
</feature>
<evidence type="ECO:0000256" key="1">
    <source>
        <dbReference type="ARBA" id="ARBA00022722"/>
    </source>
</evidence>
<accession>A0ABR7FPU6</accession>
<gene>
    <name evidence="5" type="ORF">H8S22_06280</name>
</gene>
<dbReference type="SUPFAM" id="SSF53098">
    <property type="entry name" value="Ribonuclease H-like"/>
    <property type="match status" value="1"/>
</dbReference>
<dbReference type="GO" id="GO:0004527">
    <property type="term" value="F:exonuclease activity"/>
    <property type="evidence" value="ECO:0007669"/>
    <property type="project" value="UniProtKB-KW"/>
</dbReference>
<evidence type="ECO:0000256" key="2">
    <source>
        <dbReference type="ARBA" id="ARBA00022801"/>
    </source>
</evidence>
<keyword evidence="6" id="KW-1185">Reference proteome</keyword>
<dbReference type="PANTHER" id="PTHR30231">
    <property type="entry name" value="DNA POLYMERASE III SUBUNIT EPSILON"/>
    <property type="match status" value="1"/>
</dbReference>
<proteinExistence type="predicted"/>
<evidence type="ECO:0000259" key="4">
    <source>
        <dbReference type="SMART" id="SM00479"/>
    </source>
</evidence>
<dbReference type="SMART" id="SM00479">
    <property type="entry name" value="EXOIII"/>
    <property type="match status" value="1"/>
</dbReference>
<dbReference type="InterPro" id="IPR036397">
    <property type="entry name" value="RNaseH_sf"/>
</dbReference>
<name>A0ABR7FPU6_9FIRM</name>
<evidence type="ECO:0000256" key="3">
    <source>
        <dbReference type="ARBA" id="ARBA00022839"/>
    </source>
</evidence>